<dbReference type="InterPro" id="IPR035906">
    <property type="entry name" value="MetI-like_sf"/>
</dbReference>
<feature type="transmembrane region" description="Helical" evidence="7">
    <location>
        <begin position="128"/>
        <end position="152"/>
    </location>
</feature>
<evidence type="ECO:0000256" key="1">
    <source>
        <dbReference type="ARBA" id="ARBA00004651"/>
    </source>
</evidence>
<keyword evidence="3" id="KW-1003">Cell membrane</keyword>
<feature type="transmembrane region" description="Helical" evidence="7">
    <location>
        <begin position="159"/>
        <end position="183"/>
    </location>
</feature>
<dbReference type="Pfam" id="PF00528">
    <property type="entry name" value="BPD_transp_1"/>
    <property type="match status" value="1"/>
</dbReference>
<reference evidence="9" key="1">
    <citation type="submission" date="2022-09" db="EMBL/GenBank/DDBJ databases">
        <title>Actin cytoskeleton and complex cell architecture in an #Asgard archaeon.</title>
        <authorList>
            <person name="Ponce Toledo R.I."/>
            <person name="Schleper C."/>
            <person name="Rodrigues Oliveira T."/>
            <person name="Wollweber F."/>
            <person name="Xu J."/>
            <person name="Rittmann S."/>
            <person name="Klingl A."/>
            <person name="Pilhofer M."/>
        </authorList>
    </citation>
    <scope>NUCLEOTIDE SEQUENCE</scope>
    <source>
        <strain evidence="9">B-35</strain>
    </source>
</reference>
<evidence type="ECO:0000259" key="8">
    <source>
        <dbReference type="Pfam" id="PF00528"/>
    </source>
</evidence>
<evidence type="ECO:0000256" key="4">
    <source>
        <dbReference type="ARBA" id="ARBA00022692"/>
    </source>
</evidence>
<sequence length="329" mass="37219">MAQVSKKSLNSTLTLEETNLVIEEKQKRFSIFWKKNRAKIIPLIILIGYLLLGFVGSVIWNDPDFIYIQKSDGELGTNLSYPAWLEFLYRKSPLYGTPYMQFSDLPLGTNGEGKSWFTILVHALKNSLIIGIIAGLLCVVLAVLIGIIGPFIGGIVDDALVLITNIFLVFPVIPFIILLSTTFQTTKTWHIVLVIALFNWPWAARSIRSQVLSLKERDFVKISRITGQHPIKIAFVDVLPNMFSYIFLVFTILINVAILTEAGIAIIGIGQTENWTLGRMLDVDRVSHVTPGYFHLWIPTGLFLTSFLVLMYVINTNWQDIFNPRLRES</sequence>
<feature type="domain" description="ABC transmembrane type-1" evidence="8">
    <location>
        <begin position="143"/>
        <end position="327"/>
    </location>
</feature>
<evidence type="ECO:0000313" key="9">
    <source>
        <dbReference type="EMBL" id="UYP46040.1"/>
    </source>
</evidence>
<dbReference type="InterPro" id="IPR050366">
    <property type="entry name" value="BP-dependent_transpt_permease"/>
</dbReference>
<dbReference type="PANTHER" id="PTHR43386:SF1">
    <property type="entry name" value="D,D-DIPEPTIDE TRANSPORT SYSTEM PERMEASE PROTEIN DDPC-RELATED"/>
    <property type="match status" value="1"/>
</dbReference>
<comment type="subcellular location">
    <subcellularLocation>
        <location evidence="1">Cell membrane</location>
        <topology evidence="1">Multi-pass membrane protein</topology>
    </subcellularLocation>
</comment>
<keyword evidence="5 7" id="KW-1133">Transmembrane helix</keyword>
<feature type="transmembrane region" description="Helical" evidence="7">
    <location>
        <begin position="40"/>
        <end position="60"/>
    </location>
</feature>
<evidence type="ECO:0000256" key="2">
    <source>
        <dbReference type="ARBA" id="ARBA00022448"/>
    </source>
</evidence>
<keyword evidence="2" id="KW-0813">Transport</keyword>
<evidence type="ECO:0000256" key="5">
    <source>
        <dbReference type="ARBA" id="ARBA00022989"/>
    </source>
</evidence>
<keyword evidence="6 7" id="KW-0472">Membrane</keyword>
<evidence type="ECO:0000256" key="7">
    <source>
        <dbReference type="SAM" id="Phobius"/>
    </source>
</evidence>
<proteinExistence type="predicted"/>
<dbReference type="SUPFAM" id="SSF161098">
    <property type="entry name" value="MetI-like"/>
    <property type="match status" value="1"/>
</dbReference>
<dbReference type="PANTHER" id="PTHR43386">
    <property type="entry name" value="OLIGOPEPTIDE TRANSPORT SYSTEM PERMEASE PROTEIN APPC"/>
    <property type="match status" value="1"/>
</dbReference>
<dbReference type="InterPro" id="IPR000515">
    <property type="entry name" value="MetI-like"/>
</dbReference>
<evidence type="ECO:0000256" key="6">
    <source>
        <dbReference type="ARBA" id="ARBA00023136"/>
    </source>
</evidence>
<feature type="transmembrane region" description="Helical" evidence="7">
    <location>
        <begin position="292"/>
        <end position="314"/>
    </location>
</feature>
<gene>
    <name evidence="9" type="ORF">NEF87_002325</name>
</gene>
<keyword evidence="4 7" id="KW-0812">Transmembrane</keyword>
<evidence type="ECO:0000313" key="10">
    <source>
        <dbReference type="Proteomes" id="UP001208689"/>
    </source>
</evidence>
<organism evidence="9 10">
    <name type="scientific">Candidatus Lokiarchaeum ossiferum</name>
    <dbReference type="NCBI Taxonomy" id="2951803"/>
    <lineage>
        <taxon>Archaea</taxon>
        <taxon>Promethearchaeati</taxon>
        <taxon>Promethearchaeota</taxon>
        <taxon>Promethearchaeia</taxon>
        <taxon>Promethearchaeales</taxon>
        <taxon>Promethearchaeaceae</taxon>
        <taxon>Candidatus Lokiarchaeum</taxon>
    </lineage>
</organism>
<feature type="transmembrane region" description="Helical" evidence="7">
    <location>
        <begin position="245"/>
        <end position="272"/>
    </location>
</feature>
<dbReference type="EMBL" id="CP104013">
    <property type="protein sequence ID" value="UYP46040.1"/>
    <property type="molecule type" value="Genomic_DNA"/>
</dbReference>
<dbReference type="Proteomes" id="UP001208689">
    <property type="component" value="Chromosome"/>
</dbReference>
<dbReference type="CDD" id="cd06261">
    <property type="entry name" value="TM_PBP2"/>
    <property type="match status" value="1"/>
</dbReference>
<name>A0ABY6HRL0_9ARCH</name>
<accession>A0ABY6HRL0</accession>
<keyword evidence="10" id="KW-1185">Reference proteome</keyword>
<protein>
    <recommendedName>
        <fullName evidence="8">ABC transmembrane type-1 domain-containing protein</fullName>
    </recommendedName>
</protein>
<dbReference type="Gene3D" id="1.10.3720.10">
    <property type="entry name" value="MetI-like"/>
    <property type="match status" value="1"/>
</dbReference>
<evidence type="ECO:0000256" key="3">
    <source>
        <dbReference type="ARBA" id="ARBA00022475"/>
    </source>
</evidence>